<dbReference type="Pfam" id="PF00179">
    <property type="entry name" value="UQ_con"/>
    <property type="match status" value="1"/>
</dbReference>
<feature type="domain" description="UBC core" evidence="1">
    <location>
        <begin position="4"/>
        <end position="173"/>
    </location>
</feature>
<dbReference type="PANTHER" id="PTHR24067">
    <property type="entry name" value="UBIQUITIN-CONJUGATING ENZYME E2"/>
    <property type="match status" value="1"/>
</dbReference>
<keyword evidence="3" id="KW-1185">Reference proteome</keyword>
<dbReference type="InterPro" id="IPR050113">
    <property type="entry name" value="Ub_conjugating_enzyme"/>
</dbReference>
<dbReference type="Proteomes" id="UP001151699">
    <property type="component" value="Unassembled WGS sequence"/>
</dbReference>
<organism evidence="2 3">
    <name type="scientific">Pseudolycoriella hygida</name>
    <dbReference type="NCBI Taxonomy" id="35572"/>
    <lineage>
        <taxon>Eukaryota</taxon>
        <taxon>Metazoa</taxon>
        <taxon>Ecdysozoa</taxon>
        <taxon>Arthropoda</taxon>
        <taxon>Hexapoda</taxon>
        <taxon>Insecta</taxon>
        <taxon>Pterygota</taxon>
        <taxon>Neoptera</taxon>
        <taxon>Endopterygota</taxon>
        <taxon>Diptera</taxon>
        <taxon>Nematocera</taxon>
        <taxon>Sciaroidea</taxon>
        <taxon>Sciaridae</taxon>
        <taxon>Pseudolycoriella</taxon>
    </lineage>
</organism>
<comment type="caution">
    <text evidence="2">The sequence shown here is derived from an EMBL/GenBank/DDBJ whole genome shotgun (WGS) entry which is preliminary data.</text>
</comment>
<sequence length="539" mass="60914">MSAPATKRLQQDLKRLKEEPIVGAMAQPASDKDIMTWYGLVVGTEGTLLEGVPIRFCLEFSNDYPNSAPKAFFETEIFYEDGAQLRDSKGRIAVCLSIFGNFAHIHTEWASESHGWSPAYTVSTILISMQALLMANMLSNKPSDVDRMIKSALRFKCPDTGHDGSDCTKWFPQIITDPVKAAEITQMYRAKNPMSNTPLERFYICYANSNLNGNNSTIGYGVHVVNPRNGILSSPCEYLSKECFVNGNVRKSSTNKPFEFWLPILIKHEDWRGPKNIRQQFLTVVNSICSAIGFAKEEHDKVFKVCSSLMNSLVVEIMQNEGNATANDKFINGYFSMYRLLQQYGQDNPKLIAYSNESLNRFKKSLEARKKTNTPNVGEFLMHLTISSTLTWMDISQEFMAECEARNVFWYCVGNHNMCPPHPELIDPNYTGQRSTKVFNATTVSRNLVMFQVKFANVTKFLDMAELDSNYGLAPDVLTAELKNLYSQVVAVKDWDAFHDFVEMPRVSDAQRELQLVQAVRASAAQGYHRSYGAGGRRY</sequence>
<dbReference type="InterPro" id="IPR016135">
    <property type="entry name" value="UBQ-conjugating_enzyme/RWD"/>
</dbReference>
<dbReference type="AlphaFoldDB" id="A0A9Q0MII8"/>
<proteinExistence type="predicted"/>
<evidence type="ECO:0000313" key="2">
    <source>
        <dbReference type="EMBL" id="KAJ6621274.1"/>
    </source>
</evidence>
<accession>A0A9Q0MII8</accession>
<dbReference type="Gene3D" id="3.10.110.10">
    <property type="entry name" value="Ubiquitin Conjugating Enzyme"/>
    <property type="match status" value="1"/>
</dbReference>
<dbReference type="EMBL" id="WJQU01003888">
    <property type="protein sequence ID" value="KAJ6621274.1"/>
    <property type="molecule type" value="Genomic_DNA"/>
</dbReference>
<dbReference type="SMART" id="SM00212">
    <property type="entry name" value="UBCc"/>
    <property type="match status" value="1"/>
</dbReference>
<gene>
    <name evidence="2" type="primary">Ube2b_1</name>
    <name evidence="2" type="ORF">Bhyg_17052</name>
</gene>
<evidence type="ECO:0000313" key="3">
    <source>
        <dbReference type="Proteomes" id="UP001151699"/>
    </source>
</evidence>
<evidence type="ECO:0000259" key="1">
    <source>
        <dbReference type="PROSITE" id="PS50127"/>
    </source>
</evidence>
<dbReference type="InterPro" id="IPR000608">
    <property type="entry name" value="UBC"/>
</dbReference>
<reference evidence="2" key="1">
    <citation type="submission" date="2022-07" db="EMBL/GenBank/DDBJ databases">
        <authorList>
            <person name="Trinca V."/>
            <person name="Uliana J.V.C."/>
            <person name="Torres T.T."/>
            <person name="Ward R.J."/>
            <person name="Monesi N."/>
        </authorList>
    </citation>
    <scope>NUCLEOTIDE SEQUENCE</scope>
    <source>
        <strain evidence="2">HSMRA1968</strain>
        <tissue evidence="2">Whole embryos</tissue>
    </source>
</reference>
<dbReference type="PROSITE" id="PS50127">
    <property type="entry name" value="UBC_2"/>
    <property type="match status" value="1"/>
</dbReference>
<dbReference type="SUPFAM" id="SSF54495">
    <property type="entry name" value="UBC-like"/>
    <property type="match status" value="1"/>
</dbReference>
<dbReference type="CDD" id="cd23955">
    <property type="entry name" value="UBCc_invertebrate"/>
    <property type="match status" value="1"/>
</dbReference>
<dbReference type="OrthoDB" id="7770919at2759"/>
<protein>
    <submittedName>
        <fullName evidence="2">Ubiquitin-conjugating enzyme E2 B</fullName>
    </submittedName>
</protein>
<name>A0A9Q0MII8_9DIPT</name>